<dbReference type="Pfam" id="PF00069">
    <property type="entry name" value="Pkinase"/>
    <property type="match status" value="1"/>
</dbReference>
<dbReference type="OrthoDB" id="688481at2759"/>
<dbReference type="PANTHER" id="PTHR27006">
    <property type="entry name" value="PROMASTIGOTE SURFACE ANTIGEN PROTEIN PSA"/>
    <property type="match status" value="1"/>
</dbReference>
<organism evidence="2 3">
    <name type="scientific">Eragrostis curvula</name>
    <name type="common">weeping love grass</name>
    <dbReference type="NCBI Taxonomy" id="38414"/>
    <lineage>
        <taxon>Eukaryota</taxon>
        <taxon>Viridiplantae</taxon>
        <taxon>Streptophyta</taxon>
        <taxon>Embryophyta</taxon>
        <taxon>Tracheophyta</taxon>
        <taxon>Spermatophyta</taxon>
        <taxon>Magnoliopsida</taxon>
        <taxon>Liliopsida</taxon>
        <taxon>Poales</taxon>
        <taxon>Poaceae</taxon>
        <taxon>PACMAD clade</taxon>
        <taxon>Chloridoideae</taxon>
        <taxon>Eragrostideae</taxon>
        <taxon>Eragrostidinae</taxon>
        <taxon>Eragrostis</taxon>
    </lineage>
</organism>
<evidence type="ECO:0000313" key="2">
    <source>
        <dbReference type="EMBL" id="TVU41951.1"/>
    </source>
</evidence>
<evidence type="ECO:0000259" key="1">
    <source>
        <dbReference type="PROSITE" id="PS50011"/>
    </source>
</evidence>
<name>A0A5J9W1W7_9POAL</name>
<dbReference type="PROSITE" id="PS50011">
    <property type="entry name" value="PROTEIN_KINASE_DOM"/>
    <property type="match status" value="1"/>
</dbReference>
<dbReference type="InterPro" id="IPR059179">
    <property type="entry name" value="MLKL-like_MCAfunc"/>
</dbReference>
<dbReference type="Gramene" id="TVU41951">
    <property type="protein sequence ID" value="TVU41951"/>
    <property type="gene ID" value="EJB05_15513"/>
</dbReference>
<dbReference type="SUPFAM" id="SSF56112">
    <property type="entry name" value="Protein kinase-like (PK-like)"/>
    <property type="match status" value="1"/>
</dbReference>
<dbReference type="InterPro" id="IPR000719">
    <property type="entry name" value="Prot_kinase_dom"/>
</dbReference>
<dbReference type="CDD" id="cd21037">
    <property type="entry name" value="MLKL_NTD"/>
    <property type="match status" value="1"/>
</dbReference>
<feature type="non-terminal residue" evidence="2">
    <location>
        <position position="1"/>
    </location>
</feature>
<dbReference type="InterPro" id="IPR036537">
    <property type="entry name" value="Adaptor_Cbl_N_dom_sf"/>
</dbReference>
<reference evidence="2 3" key="1">
    <citation type="journal article" date="2019" name="Sci. Rep.">
        <title>A high-quality genome of Eragrostis curvula grass provides insights into Poaceae evolution and supports new strategies to enhance forage quality.</title>
        <authorList>
            <person name="Carballo J."/>
            <person name="Santos B.A.C.M."/>
            <person name="Zappacosta D."/>
            <person name="Garbus I."/>
            <person name="Selva J.P."/>
            <person name="Gallo C.A."/>
            <person name="Diaz A."/>
            <person name="Albertini E."/>
            <person name="Caccamo M."/>
            <person name="Echenique V."/>
        </authorList>
    </citation>
    <scope>NUCLEOTIDE SEQUENCE [LARGE SCALE GENOMIC DNA]</scope>
    <source>
        <strain evidence="3">cv. Victoria</strain>
        <tissue evidence="2">Leaf</tissue>
    </source>
</reference>
<protein>
    <recommendedName>
        <fullName evidence="1">Protein kinase domain-containing protein</fullName>
    </recommendedName>
</protein>
<evidence type="ECO:0000313" key="3">
    <source>
        <dbReference type="Proteomes" id="UP000324897"/>
    </source>
</evidence>
<dbReference type="Proteomes" id="UP000324897">
    <property type="component" value="Chromosome 4"/>
</dbReference>
<dbReference type="AlphaFoldDB" id="A0A5J9W1W7"/>
<dbReference type="PANTHER" id="PTHR27006:SF601">
    <property type="entry name" value="PROTEIN KINASE DOMAIN-CONTAINING PROTEIN"/>
    <property type="match status" value="1"/>
</dbReference>
<proteinExistence type="predicted"/>
<dbReference type="Gene3D" id="1.10.510.10">
    <property type="entry name" value="Transferase(Phosphotransferase) domain 1"/>
    <property type="match status" value="1"/>
</dbReference>
<dbReference type="SMART" id="SM00220">
    <property type="entry name" value="S_TKc"/>
    <property type="match status" value="1"/>
</dbReference>
<dbReference type="EMBL" id="RWGY01000007">
    <property type="protein sequence ID" value="TVU41951.1"/>
    <property type="molecule type" value="Genomic_DNA"/>
</dbReference>
<gene>
    <name evidence="2" type="ORF">EJB05_15513</name>
</gene>
<dbReference type="InterPro" id="IPR011009">
    <property type="entry name" value="Kinase-like_dom_sf"/>
</dbReference>
<dbReference type="GO" id="GO:0004672">
    <property type="term" value="F:protein kinase activity"/>
    <property type="evidence" value="ECO:0007669"/>
    <property type="project" value="InterPro"/>
</dbReference>
<sequence>MADVAFGSLEKIVKVALAIKEAVETVKQNDKECRAIKMCATRCTALLKRLEEQTDIMKDEAMRGPLEDVAESLEEALELVKLCQRKHCFSQLWKAGDMAKELRRVQDDIVRKIQVGDFAAMVQATVMLTNFQNAHAALPPPLPPPPLSEEVVPGSQLIDWSSCFRMIQGIAQGIHYLHEQCVVRTDLKPSNILLDSDMNPLISDFGVATKGYMATEYLGEGILSTKCDVYAFGMILNQTISSLNRSKSRYRHFVGWAELAEDARRMETFGPAPAKVDQSQLMEIKRCIEVGSLCTQFDRHERPTMTEVLQMLSGSSKK</sequence>
<dbReference type="GO" id="GO:0005524">
    <property type="term" value="F:ATP binding"/>
    <property type="evidence" value="ECO:0007669"/>
    <property type="project" value="InterPro"/>
</dbReference>
<dbReference type="GO" id="GO:0007166">
    <property type="term" value="P:cell surface receptor signaling pathway"/>
    <property type="evidence" value="ECO:0007669"/>
    <property type="project" value="InterPro"/>
</dbReference>
<feature type="domain" description="Protein kinase" evidence="1">
    <location>
        <begin position="1"/>
        <end position="318"/>
    </location>
</feature>
<comment type="caution">
    <text evidence="2">The sequence shown here is derived from an EMBL/GenBank/DDBJ whole genome shotgun (WGS) entry which is preliminary data.</text>
</comment>
<dbReference type="Gene3D" id="1.20.930.20">
    <property type="entry name" value="Adaptor protein Cbl, N-terminal domain"/>
    <property type="match status" value="1"/>
</dbReference>
<keyword evidence="3" id="KW-1185">Reference proteome</keyword>
<accession>A0A5J9W1W7</accession>